<sequence>MIYNRLGILVGMDFEARLASTLAPAAVETSGANYLGAKKALERLSVEKIDSIVSFGFAAGLDPVIKAGTILLSHSVVAENREYHADAELRTWLGAEKSEVKLGSLLHSNEIVTSAQKKERLFKDSACLAVDMESGLVAQFAQEKHIPFAVLRVVCDTASRNLPPLVSSVLTQDGKLNFSRIAGSLLTCPFQIKDLFGVGMDMTRAYWHLKRYLANFH</sequence>
<dbReference type="EMBL" id="QGLT01000003">
    <property type="protein sequence ID" value="PXZ00139.1"/>
    <property type="molecule type" value="Genomic_DNA"/>
</dbReference>
<dbReference type="AlphaFoldDB" id="A0A318MVG9"/>
<dbReference type="GO" id="GO:0005829">
    <property type="term" value="C:cytosol"/>
    <property type="evidence" value="ECO:0007669"/>
    <property type="project" value="TreeGrafter"/>
</dbReference>
<proteinExistence type="predicted"/>
<gene>
    <name evidence="2" type="ORF">DK869_05740</name>
</gene>
<dbReference type="InterPro" id="IPR000845">
    <property type="entry name" value="Nucleoside_phosphorylase_d"/>
</dbReference>
<dbReference type="OrthoDB" id="7357315at2"/>
<organism evidence="2 3">
    <name type="scientific">Commensalibacter melissae</name>
    <dbReference type="NCBI Taxonomy" id="2070537"/>
    <lineage>
        <taxon>Bacteria</taxon>
        <taxon>Pseudomonadati</taxon>
        <taxon>Pseudomonadota</taxon>
        <taxon>Alphaproteobacteria</taxon>
        <taxon>Acetobacterales</taxon>
        <taxon>Acetobacteraceae</taxon>
    </lineage>
</organism>
<evidence type="ECO:0000259" key="1">
    <source>
        <dbReference type="Pfam" id="PF01048"/>
    </source>
</evidence>
<dbReference type="CDD" id="cd17768">
    <property type="entry name" value="adenosylhopane_nucleosidase_HpnG-like"/>
    <property type="match status" value="1"/>
</dbReference>
<dbReference type="GO" id="GO:0008782">
    <property type="term" value="F:adenosylhomocysteine nucleosidase activity"/>
    <property type="evidence" value="ECO:0007669"/>
    <property type="project" value="TreeGrafter"/>
</dbReference>
<dbReference type="PANTHER" id="PTHR46832:SF1">
    <property type="entry name" value="5'-METHYLTHIOADENOSINE_S-ADENOSYLHOMOCYSTEINE NUCLEOSIDASE"/>
    <property type="match status" value="1"/>
</dbReference>
<dbReference type="RefSeq" id="WP_110439062.1">
    <property type="nucleotide sequence ID" value="NZ_CP046393.1"/>
</dbReference>
<feature type="domain" description="Nucleoside phosphorylase" evidence="1">
    <location>
        <begin position="40"/>
        <end position="159"/>
    </location>
</feature>
<dbReference type="GO" id="GO:0009116">
    <property type="term" value="P:nucleoside metabolic process"/>
    <property type="evidence" value="ECO:0007669"/>
    <property type="project" value="InterPro"/>
</dbReference>
<comment type="caution">
    <text evidence="2">The sequence shown here is derived from an EMBL/GenBank/DDBJ whole genome shotgun (WGS) entry which is preliminary data.</text>
</comment>
<dbReference type="Proteomes" id="UP000247565">
    <property type="component" value="Unassembled WGS sequence"/>
</dbReference>
<evidence type="ECO:0000313" key="2">
    <source>
        <dbReference type="EMBL" id="PXZ00139.1"/>
    </source>
</evidence>
<dbReference type="InterPro" id="IPR035994">
    <property type="entry name" value="Nucleoside_phosphorylase_sf"/>
</dbReference>
<evidence type="ECO:0000313" key="3">
    <source>
        <dbReference type="Proteomes" id="UP000247565"/>
    </source>
</evidence>
<keyword evidence="3" id="KW-1185">Reference proteome</keyword>
<dbReference type="Pfam" id="PF01048">
    <property type="entry name" value="PNP_UDP_1"/>
    <property type="match status" value="1"/>
</dbReference>
<dbReference type="SUPFAM" id="SSF53167">
    <property type="entry name" value="Purine and uridine phosphorylases"/>
    <property type="match status" value="1"/>
</dbReference>
<dbReference type="GO" id="GO:0008930">
    <property type="term" value="F:methylthioadenosine nucleosidase activity"/>
    <property type="evidence" value="ECO:0007669"/>
    <property type="project" value="TreeGrafter"/>
</dbReference>
<dbReference type="GO" id="GO:0019284">
    <property type="term" value="P:L-methionine salvage from S-adenosylmethionine"/>
    <property type="evidence" value="ECO:0007669"/>
    <property type="project" value="TreeGrafter"/>
</dbReference>
<reference evidence="2 3" key="1">
    <citation type="submission" date="2018-05" db="EMBL/GenBank/DDBJ databases">
        <title>Reference genomes for bee gut microbiota database.</title>
        <authorList>
            <person name="Ellegaard K.M."/>
        </authorList>
    </citation>
    <scope>NUCLEOTIDE SEQUENCE [LARGE SCALE GENOMIC DNA]</scope>
    <source>
        <strain evidence="2 3">ESL0284</strain>
    </source>
</reference>
<name>A0A318MVG9_9PROT</name>
<dbReference type="Gene3D" id="3.40.50.1580">
    <property type="entry name" value="Nucleoside phosphorylase domain"/>
    <property type="match status" value="1"/>
</dbReference>
<dbReference type="PANTHER" id="PTHR46832">
    <property type="entry name" value="5'-METHYLTHIOADENOSINE/S-ADENOSYLHOMOCYSTEINE NUCLEOSIDASE"/>
    <property type="match status" value="1"/>
</dbReference>
<accession>A0A318MVG9</accession>
<protein>
    <recommendedName>
        <fullName evidence="1">Nucleoside phosphorylase domain-containing protein</fullName>
    </recommendedName>
</protein>